<evidence type="ECO:0000313" key="6">
    <source>
        <dbReference type="Proteomes" id="UP000050640"/>
    </source>
</evidence>
<dbReference type="Gene3D" id="3.15.10.10">
    <property type="entry name" value="Bactericidal permeability-increasing protein, domain 1"/>
    <property type="match status" value="1"/>
</dbReference>
<keyword evidence="3" id="KW-0732">Signal</keyword>
<dbReference type="Pfam" id="PF02886">
    <property type="entry name" value="LBP_BPI_CETP_C"/>
    <property type="match status" value="1"/>
</dbReference>
<sequence>MHYLSVVTTALWLVSTANESLGTSREIFIPLQSALRVRFSDDIFQQLSRVVEYLFRKRMKQVMIPPQQQCFPEGCVRIQDFRIIAHKNPSYVVLMPTPPNLLSLRISDFNFYIAGTLYGQLQPLPLLPMTVPTFGTLAISANQLNIGATFDIQKTMNDVPYIRVVSCSLINEIILAQVENMGLFTAIINTKYQREITTKTREILEETLCITINNVVNNEMNSQLLEIPNKISISDLYRILFENSDNISGQKTKRALESEPNYLRVPMQFKTQTSSGSDMLHGSDLSKSSELLGAFPGEDMKILNSSSLFPTTEAFRKSRELLSSTNNSFSDNWRKKLMQLIVSLNILDTGATYGRFFTGLDGDVYIRGYDPTKNPYQRPEMLRFTEIQNGDAVDLLISEYTINTLLLKAHNIDALVFNVSSGTPVLGKLIRTSCGIDEVCLSDIIPEAAETYPNKQLEIILRTIEQPNAILLTDAAIVMLKGLATFFVEGKSEEIAVIPFSTTIRCNITSLHRRITGLMEIKSLQFHENIDFFGLSVQSLNSFKEAAKGAVTKMINGILREGVSLEKESRVSRLSNTSITLVDGAILLQTKFDIERSFY</sequence>
<keyword evidence="6" id="KW-1185">Reference proteome</keyword>
<dbReference type="InterPro" id="IPR032942">
    <property type="entry name" value="BPI/LBP/Plunc"/>
</dbReference>
<dbReference type="GO" id="GO:0005615">
    <property type="term" value="C:extracellular space"/>
    <property type="evidence" value="ECO:0007669"/>
    <property type="project" value="TreeGrafter"/>
</dbReference>
<evidence type="ECO:0000256" key="1">
    <source>
        <dbReference type="ARBA" id="ARBA00007292"/>
    </source>
</evidence>
<dbReference type="InterPro" id="IPR001124">
    <property type="entry name" value="Lipid-bd_serum_glycop_C"/>
</dbReference>
<evidence type="ECO:0000313" key="7">
    <source>
        <dbReference type="WBParaSite" id="EEL_0000650201-mRNA-1"/>
    </source>
</evidence>
<dbReference type="AlphaFoldDB" id="A0A0R3RWG6"/>
<dbReference type="Gene3D" id="3.15.20.10">
    <property type="entry name" value="Bactericidal permeability-increasing protein, domain 2"/>
    <property type="match status" value="1"/>
</dbReference>
<comment type="similarity">
    <text evidence="1">Belongs to the BPI/LBP/Plunc superfamily. BPI/LBP family.</text>
</comment>
<dbReference type="SUPFAM" id="SSF55394">
    <property type="entry name" value="Bactericidal permeability-increasing protein, BPI"/>
    <property type="match status" value="2"/>
</dbReference>
<dbReference type="STRING" id="1147741.A0A0R3RWG6"/>
<keyword evidence="2" id="KW-1015">Disulfide bond</keyword>
<dbReference type="InterPro" id="IPR017943">
    <property type="entry name" value="Bactericidal_perm-incr_a/b_dom"/>
</dbReference>
<dbReference type="SMART" id="SM00329">
    <property type="entry name" value="BPI2"/>
    <property type="match status" value="1"/>
</dbReference>
<dbReference type="PANTHER" id="PTHR10504">
    <property type="entry name" value="BACTERICIDAL PERMEABILITY-INCREASING BPI PROTEIN-RELATED"/>
    <property type="match status" value="1"/>
</dbReference>
<feature type="domain" description="Lipid-binding serum glycoprotein C-terminal" evidence="5">
    <location>
        <begin position="387"/>
        <end position="590"/>
    </location>
</feature>
<dbReference type="Proteomes" id="UP000050640">
    <property type="component" value="Unplaced"/>
</dbReference>
<feature type="chain" id="PRO_5006447837" evidence="3">
    <location>
        <begin position="23"/>
        <end position="599"/>
    </location>
</feature>
<evidence type="ECO:0000256" key="2">
    <source>
        <dbReference type="ARBA" id="ARBA00023157"/>
    </source>
</evidence>
<organism evidence="6 7">
    <name type="scientific">Elaeophora elaphi</name>
    <dbReference type="NCBI Taxonomy" id="1147741"/>
    <lineage>
        <taxon>Eukaryota</taxon>
        <taxon>Metazoa</taxon>
        <taxon>Ecdysozoa</taxon>
        <taxon>Nematoda</taxon>
        <taxon>Chromadorea</taxon>
        <taxon>Rhabditida</taxon>
        <taxon>Spirurina</taxon>
        <taxon>Spiruromorpha</taxon>
        <taxon>Filarioidea</taxon>
        <taxon>Onchocercidae</taxon>
        <taxon>Elaeophora</taxon>
    </lineage>
</organism>
<reference evidence="7" key="1">
    <citation type="submission" date="2017-02" db="UniProtKB">
        <authorList>
            <consortium name="WormBaseParasite"/>
        </authorList>
    </citation>
    <scope>IDENTIFICATION</scope>
</reference>
<dbReference type="PANTHER" id="PTHR10504:SF134">
    <property type="entry name" value="BPI2 DOMAIN-CONTAINING PROTEIN"/>
    <property type="match status" value="1"/>
</dbReference>
<evidence type="ECO:0000259" key="4">
    <source>
        <dbReference type="SMART" id="SM00328"/>
    </source>
</evidence>
<dbReference type="SMART" id="SM00328">
    <property type="entry name" value="BPI1"/>
    <property type="match status" value="1"/>
</dbReference>
<dbReference type="InterPro" id="IPR017942">
    <property type="entry name" value="Lipid-bd_serum_glycop_N"/>
</dbReference>
<accession>A0A0R3RWG6</accession>
<protein>
    <submittedName>
        <fullName evidence="7">BPI2 domain-containing protein</fullName>
    </submittedName>
</protein>
<proteinExistence type="inferred from homology"/>
<name>A0A0R3RWG6_9BILA</name>
<evidence type="ECO:0000259" key="5">
    <source>
        <dbReference type="SMART" id="SM00329"/>
    </source>
</evidence>
<dbReference type="WBParaSite" id="EEL_0000650201-mRNA-1">
    <property type="protein sequence ID" value="EEL_0000650201-mRNA-1"/>
    <property type="gene ID" value="EEL_0000650201"/>
</dbReference>
<evidence type="ECO:0000256" key="3">
    <source>
        <dbReference type="SAM" id="SignalP"/>
    </source>
</evidence>
<dbReference type="GO" id="GO:0008289">
    <property type="term" value="F:lipid binding"/>
    <property type="evidence" value="ECO:0007669"/>
    <property type="project" value="InterPro"/>
</dbReference>
<feature type="domain" description="Lipid-binding serum glycoprotein N-terminal" evidence="4">
    <location>
        <begin position="38"/>
        <end position="272"/>
    </location>
</feature>
<feature type="signal peptide" evidence="3">
    <location>
        <begin position="1"/>
        <end position="22"/>
    </location>
</feature>